<evidence type="ECO:0000259" key="1">
    <source>
        <dbReference type="Pfam" id="PF00724"/>
    </source>
</evidence>
<dbReference type="Gene3D" id="3.20.20.70">
    <property type="entry name" value="Aldolase class I"/>
    <property type="match status" value="1"/>
</dbReference>
<dbReference type="PANTHER" id="PTHR22893:SF55">
    <property type="entry name" value="OXIDOREDUCTASE-RELATED"/>
    <property type="match status" value="1"/>
</dbReference>
<gene>
    <name evidence="2" type="ORF">Q8814_09245</name>
</gene>
<dbReference type="SUPFAM" id="SSF51395">
    <property type="entry name" value="FMN-linked oxidoreductases"/>
    <property type="match status" value="1"/>
</dbReference>
<dbReference type="Proteomes" id="UP001331936">
    <property type="component" value="Unassembled WGS sequence"/>
</dbReference>
<keyword evidence="3" id="KW-1185">Reference proteome</keyword>
<dbReference type="PANTHER" id="PTHR22893">
    <property type="entry name" value="NADH OXIDOREDUCTASE-RELATED"/>
    <property type="match status" value="1"/>
</dbReference>
<dbReference type="RefSeq" id="WP_330151711.1">
    <property type="nucleotide sequence ID" value="NZ_JAUZMZ010000038.1"/>
</dbReference>
<proteinExistence type="predicted"/>
<accession>A0ABU7JQJ1</accession>
<dbReference type="InterPro" id="IPR045247">
    <property type="entry name" value="Oye-like"/>
</dbReference>
<dbReference type="InterPro" id="IPR001155">
    <property type="entry name" value="OxRdtase_FMN_N"/>
</dbReference>
<protein>
    <submittedName>
        <fullName evidence="2">NADH:flavin oxidoreductase</fullName>
    </submittedName>
</protein>
<dbReference type="Pfam" id="PF00724">
    <property type="entry name" value="Oxidored_FMN"/>
    <property type="match status" value="1"/>
</dbReference>
<evidence type="ECO:0000313" key="3">
    <source>
        <dbReference type="Proteomes" id="UP001331936"/>
    </source>
</evidence>
<sequence length="381" mass="41502">MTRTLSPLFRPLTLRSLELRNRIVMSPMTRSFSPGGVPGADVAEYYRRRAAGGTALIVTEGVAIDHPTAVDNPRVPHMHGDAALEGWRRVVDAVHAEGGRIVPQLWHVGPLWGAMTSDVDPALTPMRPSGLWGEPGVTSYPDSYLERALPVTAPMTEQDIADVVSAYERAARDAMDVGFDGIALHGGHGYLLDSFLWDSTNRRDDEWGGDLQRRTRFPSAVVSAIRAAIGDDAPIFFRFSQHKQQDYEAQIARTPDELRVILSALADAGVDVFDASIRRFDVPVFEGSDLSLAGWAKKLTGAASMAVGSVGISKTLRESRTGGSAPVRNNIPELERRLSEGEFDLIAIGRLHLADPTLATTLLDGDDLPEFDRTIHESTLT</sequence>
<feature type="domain" description="NADH:flavin oxidoreductase/NADH oxidase N-terminal" evidence="1">
    <location>
        <begin position="8"/>
        <end position="362"/>
    </location>
</feature>
<dbReference type="EMBL" id="JAUZMZ010000038">
    <property type="protein sequence ID" value="MEE2032288.1"/>
    <property type="molecule type" value="Genomic_DNA"/>
</dbReference>
<organism evidence="2 3">
    <name type="scientific">Rhodococcus chondri</name>
    <dbReference type="NCBI Taxonomy" id="3065941"/>
    <lineage>
        <taxon>Bacteria</taxon>
        <taxon>Bacillati</taxon>
        <taxon>Actinomycetota</taxon>
        <taxon>Actinomycetes</taxon>
        <taxon>Mycobacteriales</taxon>
        <taxon>Nocardiaceae</taxon>
        <taxon>Rhodococcus</taxon>
    </lineage>
</organism>
<name>A0ABU7JQJ1_9NOCA</name>
<dbReference type="InterPro" id="IPR013785">
    <property type="entry name" value="Aldolase_TIM"/>
</dbReference>
<dbReference type="CDD" id="cd04747">
    <property type="entry name" value="OYE_like_5_FMN"/>
    <property type="match status" value="1"/>
</dbReference>
<comment type="caution">
    <text evidence="2">The sequence shown here is derived from an EMBL/GenBank/DDBJ whole genome shotgun (WGS) entry which is preliminary data.</text>
</comment>
<evidence type="ECO:0000313" key="2">
    <source>
        <dbReference type="EMBL" id="MEE2032288.1"/>
    </source>
</evidence>
<reference evidence="2 3" key="1">
    <citation type="submission" date="2023-08" db="EMBL/GenBank/DDBJ databases">
        <authorList>
            <person name="Girao M."/>
            <person name="Carvalho M.F."/>
        </authorList>
    </citation>
    <scope>NUCLEOTIDE SEQUENCE [LARGE SCALE GENOMIC DNA]</scope>
    <source>
        <strain evidence="2 3">CC-R104</strain>
    </source>
</reference>